<comment type="caution">
    <text evidence="2">The sequence shown here is derived from an EMBL/GenBank/DDBJ whole genome shotgun (WGS) entry which is preliminary data.</text>
</comment>
<protein>
    <submittedName>
        <fullName evidence="2">SAM-dependent methyltransferase</fullName>
    </submittedName>
</protein>
<feature type="domain" description="Methyltransferase type 11" evidence="1">
    <location>
        <begin position="50"/>
        <end position="81"/>
    </location>
</feature>
<keyword evidence="3" id="KW-1185">Reference proteome</keyword>
<sequence length="201" mass="21179">MNGFDLALQGQVCWLELATGERVALSVDRWQAAPGPSDEMMLAHCVGPTLDIGCGPGRLTRALADRGVLALGIDVSPVAVGLTLSRGGIALCRDVFGPIPGTGRWHTVLLADGNIGIGGDPVRLLRRIGELLAPHGSALVEIDPPGSGVRHRPVRLNGDGDWFPWAWLGADAVADTAREAGMRAKWLAEDGGRWFAELVPA</sequence>
<keyword evidence="2" id="KW-0489">Methyltransferase</keyword>
<evidence type="ECO:0000313" key="2">
    <source>
        <dbReference type="EMBL" id="MBP2326706.1"/>
    </source>
</evidence>
<organism evidence="2 3">
    <name type="scientific">Kibdelosporangium banguiense</name>
    <dbReference type="NCBI Taxonomy" id="1365924"/>
    <lineage>
        <taxon>Bacteria</taxon>
        <taxon>Bacillati</taxon>
        <taxon>Actinomycetota</taxon>
        <taxon>Actinomycetes</taxon>
        <taxon>Pseudonocardiales</taxon>
        <taxon>Pseudonocardiaceae</taxon>
        <taxon>Kibdelosporangium</taxon>
    </lineage>
</organism>
<evidence type="ECO:0000259" key="1">
    <source>
        <dbReference type="Pfam" id="PF08241"/>
    </source>
</evidence>
<dbReference type="EMBL" id="JAGINW010000001">
    <property type="protein sequence ID" value="MBP2326706.1"/>
    <property type="molecule type" value="Genomic_DNA"/>
</dbReference>
<dbReference type="SUPFAM" id="SSF53335">
    <property type="entry name" value="S-adenosyl-L-methionine-dependent methyltransferases"/>
    <property type="match status" value="1"/>
</dbReference>
<gene>
    <name evidence="2" type="ORF">JOF56_007091</name>
</gene>
<evidence type="ECO:0000313" key="3">
    <source>
        <dbReference type="Proteomes" id="UP001519332"/>
    </source>
</evidence>
<dbReference type="Pfam" id="PF08241">
    <property type="entry name" value="Methyltransf_11"/>
    <property type="match status" value="1"/>
</dbReference>
<dbReference type="Proteomes" id="UP001519332">
    <property type="component" value="Unassembled WGS sequence"/>
</dbReference>
<dbReference type="GO" id="GO:0008168">
    <property type="term" value="F:methyltransferase activity"/>
    <property type="evidence" value="ECO:0007669"/>
    <property type="project" value="UniProtKB-KW"/>
</dbReference>
<dbReference type="InterPro" id="IPR013216">
    <property type="entry name" value="Methyltransf_11"/>
</dbReference>
<dbReference type="Gene3D" id="3.40.50.150">
    <property type="entry name" value="Vaccinia Virus protein VP39"/>
    <property type="match status" value="1"/>
</dbReference>
<name>A0ABS4TQL3_9PSEU</name>
<keyword evidence="2" id="KW-0808">Transferase</keyword>
<reference evidence="2 3" key="1">
    <citation type="submission" date="2021-03" db="EMBL/GenBank/DDBJ databases">
        <title>Sequencing the genomes of 1000 actinobacteria strains.</title>
        <authorList>
            <person name="Klenk H.-P."/>
        </authorList>
    </citation>
    <scope>NUCLEOTIDE SEQUENCE [LARGE SCALE GENOMIC DNA]</scope>
    <source>
        <strain evidence="2 3">DSM 46670</strain>
    </source>
</reference>
<accession>A0ABS4TQL3</accession>
<dbReference type="InterPro" id="IPR029063">
    <property type="entry name" value="SAM-dependent_MTases_sf"/>
</dbReference>
<dbReference type="CDD" id="cd02440">
    <property type="entry name" value="AdoMet_MTases"/>
    <property type="match status" value="1"/>
</dbReference>
<proteinExistence type="predicted"/>
<dbReference type="GO" id="GO:0032259">
    <property type="term" value="P:methylation"/>
    <property type="evidence" value="ECO:0007669"/>
    <property type="project" value="UniProtKB-KW"/>
</dbReference>
<dbReference type="RefSeq" id="WP_209643743.1">
    <property type="nucleotide sequence ID" value="NZ_JAGINW010000001.1"/>
</dbReference>